<reference evidence="3" key="1">
    <citation type="submission" date="2020-10" db="EMBL/GenBank/DDBJ databases">
        <authorList>
            <person name="Gilroy R."/>
        </authorList>
    </citation>
    <scope>NUCLEOTIDE SEQUENCE</scope>
    <source>
        <strain evidence="3">D5-748</strain>
    </source>
</reference>
<dbReference type="SUPFAM" id="SSF49478">
    <property type="entry name" value="Cna protein B-type domain"/>
    <property type="match status" value="1"/>
</dbReference>
<name>A0A9D9EAE1_9BACT</name>
<evidence type="ECO:0000259" key="2">
    <source>
        <dbReference type="Pfam" id="PF14905"/>
    </source>
</evidence>
<dbReference type="InterPro" id="IPR041700">
    <property type="entry name" value="OMP_b-brl_3"/>
</dbReference>
<dbReference type="Gene3D" id="2.60.40.1120">
    <property type="entry name" value="Carboxypeptidase-like, regulatory domain"/>
    <property type="match status" value="1"/>
</dbReference>
<dbReference type="AlphaFoldDB" id="A0A9D9EAE1"/>
<feature type="domain" description="Outer membrane protein beta-barrel" evidence="2">
    <location>
        <begin position="456"/>
        <end position="785"/>
    </location>
</feature>
<evidence type="ECO:0000313" key="4">
    <source>
        <dbReference type="Proteomes" id="UP000823619"/>
    </source>
</evidence>
<protein>
    <submittedName>
        <fullName evidence="3">Outer membrane beta-barrel protein</fullName>
    </submittedName>
</protein>
<evidence type="ECO:0000313" key="3">
    <source>
        <dbReference type="EMBL" id="MBO8444291.1"/>
    </source>
</evidence>
<gene>
    <name evidence="3" type="ORF">IAC23_01165</name>
</gene>
<sequence length="979" mass="109744">MKLLVSLAVAFLCADVYAQVGFPVKMKLSDKVTGEPVGFATVSMTLKGAKEPLKYIMSTETGEAVFEGIVRGTYILKAELMGYKPYEQELTVDRLIDLGEVKLLPDVEVLEAAKVEAVGNPIIVKKDTIEYSASSFKTSDNDMLEELLKKLPGVEIGSDGSITANGETITKVMIDGKEFFLDDPQLATKNIPAKIIEKVRVVEKKSEQAEFTGIDDGDEETVIDLSVKPGMMDGWFGNVMAGGGHDMLQKNTGDAGDWRYQAAGMAGRFTNNSQISIILNGNNTNNRGFNDIAGSMMQTMRGSRGMGRGTGGWGRNGITTSWMAGANGAFNLLDNNMELNGNYMYGGSQRYVEEQSSRTTYMDDGSVLIYDNDGYNTSTSDGHRFGVRLDHKFSENTSILFEPQFNFGNGSYTEYSDFLTLSESNSIRDTTNRGFNENTGINRNWTANGFLLFRQRLGKPGRTVSVMFNYNFSNNDLWGFNQSLTRTFENDAAVDDIVNQRYDQNSKSTSMTGRVVYTEPLGHDFYVEANYSYSWNRSTSIKDAYNSGGNASDLIDSDGRHMTYDPSGETYDGTYSSNILNRYINQSAGLNFMYQKDKLRAQLGAAIRPTDTHNETNGENYDSKVINWSPQAMFGYDIDDNTNIRMFYFGRSSQPSTSQLMPVPDNSDPLNVSLGNPYLIPYFSHNIRSMFGYTDKNTFMSIHGRFGGSIVQDPIVNAQWYDSNGAQYSIPVNGPTSGSVDGRVMINSPFGKNSKFSIFSMTYARYNESASYIGKTDGFNTEDYYDSETAEFNYDLFHKHFDERRDEMFTENRTQSLNFTQRLRFTFRNDFLELNVGGRMRISKSWYTIASYSQNATWNNQIDASMNWTIPGGVSLIADCDYNWYRGYTTPQDDEFVFNAEINKLLFKDKFTLAVKAYDIFNQSKNLSVTDESNYHLETRNNTLGRYIMVSLTYRFGNFGQAGGGHRGPGGPMGPPHRR</sequence>
<reference evidence="3" key="2">
    <citation type="journal article" date="2021" name="PeerJ">
        <title>Extensive microbial diversity within the chicken gut microbiome revealed by metagenomics and culture.</title>
        <authorList>
            <person name="Gilroy R."/>
            <person name="Ravi A."/>
            <person name="Getino M."/>
            <person name="Pursley I."/>
            <person name="Horton D.L."/>
            <person name="Alikhan N.F."/>
            <person name="Baker D."/>
            <person name="Gharbi K."/>
            <person name="Hall N."/>
            <person name="Watson M."/>
            <person name="Adriaenssens E.M."/>
            <person name="Foster-Nyarko E."/>
            <person name="Jarju S."/>
            <person name="Secka A."/>
            <person name="Antonio M."/>
            <person name="Oren A."/>
            <person name="Chaudhuri R.R."/>
            <person name="La Ragione R."/>
            <person name="Hildebrand F."/>
            <person name="Pallen M.J."/>
        </authorList>
    </citation>
    <scope>NUCLEOTIDE SEQUENCE</scope>
    <source>
        <strain evidence="3">D5-748</strain>
    </source>
</reference>
<dbReference type="SUPFAM" id="SSF56935">
    <property type="entry name" value="Porins"/>
    <property type="match status" value="1"/>
</dbReference>
<feature type="signal peptide" evidence="1">
    <location>
        <begin position="1"/>
        <end position="18"/>
    </location>
</feature>
<keyword evidence="1" id="KW-0732">Signal</keyword>
<organism evidence="3 4">
    <name type="scientific">Candidatus Cryptobacteroides merdavium</name>
    <dbReference type="NCBI Taxonomy" id="2840769"/>
    <lineage>
        <taxon>Bacteria</taxon>
        <taxon>Pseudomonadati</taxon>
        <taxon>Bacteroidota</taxon>
        <taxon>Bacteroidia</taxon>
        <taxon>Bacteroidales</taxon>
        <taxon>Candidatus Cryptobacteroides</taxon>
    </lineage>
</organism>
<comment type="caution">
    <text evidence="3">The sequence shown here is derived from an EMBL/GenBank/DDBJ whole genome shotgun (WGS) entry which is preliminary data.</text>
</comment>
<dbReference type="EMBL" id="JADIMO010000016">
    <property type="protein sequence ID" value="MBO8444291.1"/>
    <property type="molecule type" value="Genomic_DNA"/>
</dbReference>
<dbReference type="Pfam" id="PF14905">
    <property type="entry name" value="OMP_b-brl_3"/>
    <property type="match status" value="1"/>
</dbReference>
<accession>A0A9D9EAE1</accession>
<proteinExistence type="predicted"/>
<evidence type="ECO:0000256" key="1">
    <source>
        <dbReference type="SAM" id="SignalP"/>
    </source>
</evidence>
<dbReference type="Proteomes" id="UP000823619">
    <property type="component" value="Unassembled WGS sequence"/>
</dbReference>
<feature type="chain" id="PRO_5039040525" evidence="1">
    <location>
        <begin position="19"/>
        <end position="979"/>
    </location>
</feature>